<protein>
    <submittedName>
        <fullName evidence="2">Uncharacterized protein</fullName>
    </submittedName>
</protein>
<gene>
    <name evidence="2" type="ORF">OCBIM_22031357mg</name>
</gene>
<evidence type="ECO:0000256" key="1">
    <source>
        <dbReference type="SAM" id="Phobius"/>
    </source>
</evidence>
<proteinExistence type="predicted"/>
<organism evidence="2">
    <name type="scientific">Octopus bimaculoides</name>
    <name type="common">California two-spotted octopus</name>
    <dbReference type="NCBI Taxonomy" id="37653"/>
    <lineage>
        <taxon>Eukaryota</taxon>
        <taxon>Metazoa</taxon>
        <taxon>Spiralia</taxon>
        <taxon>Lophotrochozoa</taxon>
        <taxon>Mollusca</taxon>
        <taxon>Cephalopoda</taxon>
        <taxon>Coleoidea</taxon>
        <taxon>Octopodiformes</taxon>
        <taxon>Octopoda</taxon>
        <taxon>Incirrata</taxon>
        <taxon>Octopodidae</taxon>
        <taxon>Octopus</taxon>
    </lineage>
</organism>
<sequence>MTYDCCLSQQTCPIVIFKFFHVLRSVFLHIYSHLTMFACAVMYVHTVCVKLAVMIYIFIYIYIYIYINVCCAPLNAHTLRISLNDIKL</sequence>
<keyword evidence="1" id="KW-0472">Membrane</keyword>
<evidence type="ECO:0000313" key="2">
    <source>
        <dbReference type="EMBL" id="KOF78029.1"/>
    </source>
</evidence>
<keyword evidence="1" id="KW-0812">Transmembrane</keyword>
<accession>A0A0L8GMF0</accession>
<dbReference type="AlphaFoldDB" id="A0A0L8GMF0"/>
<feature type="transmembrane region" description="Helical" evidence="1">
    <location>
        <begin position="51"/>
        <end position="74"/>
    </location>
</feature>
<dbReference type="EMBL" id="KQ421221">
    <property type="protein sequence ID" value="KOF78029.1"/>
    <property type="molecule type" value="Genomic_DNA"/>
</dbReference>
<keyword evidence="1" id="KW-1133">Transmembrane helix</keyword>
<reference evidence="2" key="1">
    <citation type="submission" date="2015-07" db="EMBL/GenBank/DDBJ databases">
        <title>MeaNS - Measles Nucleotide Surveillance Program.</title>
        <authorList>
            <person name="Tran T."/>
            <person name="Druce J."/>
        </authorList>
    </citation>
    <scope>NUCLEOTIDE SEQUENCE</scope>
    <source>
        <strain evidence="2">UCB-OBI-ISO-001</strain>
        <tissue evidence="2">Gonad</tissue>
    </source>
</reference>
<name>A0A0L8GMF0_OCTBM</name>
<feature type="transmembrane region" description="Helical" evidence="1">
    <location>
        <begin position="26"/>
        <end position="45"/>
    </location>
</feature>